<evidence type="ECO:0000259" key="2">
    <source>
        <dbReference type="Pfam" id="PF18962"/>
    </source>
</evidence>
<evidence type="ECO:0000313" key="3">
    <source>
        <dbReference type="EMBL" id="AEW03375.1"/>
    </source>
</evidence>
<protein>
    <recommendedName>
        <fullName evidence="2">Secretion system C-terminal sorting domain-containing protein</fullName>
    </recommendedName>
</protein>
<dbReference type="InterPro" id="IPR026444">
    <property type="entry name" value="Secre_tail"/>
</dbReference>
<dbReference type="NCBIfam" id="TIGR04183">
    <property type="entry name" value="Por_Secre_tail"/>
    <property type="match status" value="1"/>
</dbReference>
<feature type="domain" description="Secretion system C-terminal sorting" evidence="2">
    <location>
        <begin position="406"/>
        <end position="474"/>
    </location>
</feature>
<name>G8T7T1_NIAKG</name>
<accession>G8T7T1</accession>
<dbReference type="Gene3D" id="2.60.120.200">
    <property type="match status" value="1"/>
</dbReference>
<feature type="signal peptide" evidence="1">
    <location>
        <begin position="1"/>
        <end position="23"/>
    </location>
</feature>
<dbReference type="OrthoDB" id="9145816at2"/>
<sequence length="475" mass="51483">MKLFYANCICLLLLCVCLSQSYAQGVDNAGLPSTTTTAAYSTRLVRSAYSGPCMRVRRSSDNAEADVAFDAWSKMLTTSCTATITAAGSSGLTIGVTMPFSSFYGSSSCFVTTWYDQTGNGRHAVQATSASQPRIVNAGSMDRLNSWPAITFQNNGQLMTYTAASITVQTINAVRAAPDFNWQTLVAVSANTDFSIRANSGNGVLYNNAPNGNDWYNGTGSPSQFWVNGVQGANFSSTSIHTISANSLNPTAGTMSISTTFLNRGMYGGAAINELLLFPASLSTTDRQALETNQNTAFVAHTLPLQLLSFTGYRNYTTNQLQWQTADEANTRQFVIERKTANSDFNAIGQLPARGQGNGNYAYSDASATEGTVFYRLKMEDLDGKFTYSNTVSLLVPSSQQASKAYPNPGSDKVFVQVYDKNLLHTKARLLDIHGNLLFVFTINDWKQPIAINRQPTGTYLVQLNNGEVLTITKK</sequence>
<dbReference type="EMBL" id="CP003178">
    <property type="protein sequence ID" value="AEW03375.1"/>
    <property type="molecule type" value="Genomic_DNA"/>
</dbReference>
<evidence type="ECO:0000313" key="4">
    <source>
        <dbReference type="Proteomes" id="UP000005438"/>
    </source>
</evidence>
<organism evidence="3 4">
    <name type="scientific">Niastella koreensis (strain DSM 17620 / KACC 11465 / NBRC 106392 / GR20-10)</name>
    <dbReference type="NCBI Taxonomy" id="700598"/>
    <lineage>
        <taxon>Bacteria</taxon>
        <taxon>Pseudomonadati</taxon>
        <taxon>Bacteroidota</taxon>
        <taxon>Chitinophagia</taxon>
        <taxon>Chitinophagales</taxon>
        <taxon>Chitinophagaceae</taxon>
        <taxon>Niastella</taxon>
    </lineage>
</organism>
<dbReference type="KEGG" id="nko:Niako_7157"/>
<gene>
    <name evidence="3" type="ordered locus">Niako_7157</name>
</gene>
<dbReference type="HOGENOM" id="CLU_574687_0_0_10"/>
<dbReference type="eggNOG" id="COG4886">
    <property type="taxonomic scope" value="Bacteria"/>
</dbReference>
<reference evidence="3 4" key="1">
    <citation type="submission" date="2011-12" db="EMBL/GenBank/DDBJ databases">
        <title>The complete genome of Niastella koreensis GR20-10.</title>
        <authorList>
            <consortium name="US DOE Joint Genome Institute (JGI-PGF)"/>
            <person name="Lucas S."/>
            <person name="Han J."/>
            <person name="Lapidus A."/>
            <person name="Bruce D."/>
            <person name="Goodwin L."/>
            <person name="Pitluck S."/>
            <person name="Peters L."/>
            <person name="Kyrpides N."/>
            <person name="Mavromatis K."/>
            <person name="Ivanova N."/>
            <person name="Mikhailova N."/>
            <person name="Davenport K."/>
            <person name="Saunders E."/>
            <person name="Detter J.C."/>
            <person name="Tapia R."/>
            <person name="Han C."/>
            <person name="Land M."/>
            <person name="Hauser L."/>
            <person name="Markowitz V."/>
            <person name="Cheng J.-F."/>
            <person name="Hugenholtz P."/>
            <person name="Woyke T."/>
            <person name="Wu D."/>
            <person name="Tindall B."/>
            <person name="Pomrenke H."/>
            <person name="Brambilla E."/>
            <person name="Klenk H.-P."/>
            <person name="Eisen J.A."/>
        </authorList>
    </citation>
    <scope>NUCLEOTIDE SEQUENCE [LARGE SCALE GENOMIC DNA]</scope>
    <source>
        <strain evidence="4">DSM 17620 / KACC 11465 / NBRC 106392 / GR20-10</strain>
    </source>
</reference>
<dbReference type="RefSeq" id="WP_014223286.1">
    <property type="nucleotide sequence ID" value="NC_016609.1"/>
</dbReference>
<dbReference type="Proteomes" id="UP000005438">
    <property type="component" value="Chromosome"/>
</dbReference>
<dbReference type="STRING" id="700598.Niako_7157"/>
<keyword evidence="1" id="KW-0732">Signal</keyword>
<dbReference type="AlphaFoldDB" id="G8T7T1"/>
<proteinExistence type="predicted"/>
<dbReference type="Pfam" id="PF18962">
    <property type="entry name" value="Por_Secre_tail"/>
    <property type="match status" value="1"/>
</dbReference>
<feature type="chain" id="PRO_5003515977" description="Secretion system C-terminal sorting domain-containing protein" evidence="1">
    <location>
        <begin position="24"/>
        <end position="475"/>
    </location>
</feature>
<evidence type="ECO:0000256" key="1">
    <source>
        <dbReference type="SAM" id="SignalP"/>
    </source>
</evidence>